<feature type="compositionally biased region" description="Low complexity" evidence="1">
    <location>
        <begin position="496"/>
        <end position="519"/>
    </location>
</feature>
<evidence type="ECO:0000313" key="2">
    <source>
        <dbReference type="EMBL" id="KAG2497097.1"/>
    </source>
</evidence>
<proteinExistence type="predicted"/>
<feature type="region of interest" description="Disordered" evidence="1">
    <location>
        <begin position="496"/>
        <end position="537"/>
    </location>
</feature>
<reference evidence="2" key="1">
    <citation type="journal article" date="2020" name="bioRxiv">
        <title>Comparative genomics of Chlamydomonas.</title>
        <authorList>
            <person name="Craig R.J."/>
            <person name="Hasan A.R."/>
            <person name="Ness R.W."/>
            <person name="Keightley P.D."/>
        </authorList>
    </citation>
    <scope>NUCLEOTIDE SEQUENCE</scope>
    <source>
        <strain evidence="2">CCAP 11/70</strain>
    </source>
</reference>
<dbReference type="OrthoDB" id="2193793at2759"/>
<dbReference type="SUPFAM" id="SSF53756">
    <property type="entry name" value="UDP-Glycosyltransferase/glycogen phosphorylase"/>
    <property type="match status" value="1"/>
</dbReference>
<dbReference type="EMBL" id="JAEHOE010000015">
    <property type="protein sequence ID" value="KAG2497097.1"/>
    <property type="molecule type" value="Genomic_DNA"/>
</dbReference>
<dbReference type="AlphaFoldDB" id="A0A836C2S1"/>
<name>A0A836C2S1_9CHLO</name>
<sequence>MLAAFALLSPTQRRRAARAMLRGLAALAVCLLALSAFRSGIRSGRGHANGALGPHGGAGPGSRRSAVTLGGATPTISRASTQASTPASTTAADVGEDATYGSYSTGLYDSDYPEAPATPPELPNTTATPPGGYVTAAASGKWPPWASAGPGGGSSQHPSGRPTRVLPVDADVLWMAPFLDHSSFGVEAAGLVLPLAAAEHVAPGRMHLGLLQDRCADEQADGGADPGVHSRLLALRTKPTRPTIVVCHNLPPYMGRPRPRWASCEPCPPPPPARVRYAVGRAMAETDRIPPDWVQALNSLDEVWVPTNASAAVLRSSGVRVPLAVLPPAVDAEALWRQAAGGSTALPPAGAVQVFGPPPDAIAPGGKRGAEPDGGPPGGGSTAAVSRPTKFVSVFKWEARKGWDVLLRAFLREFGPAAATAGRDAGGAAGSSGPAAGVEGMEARTGEYKGSEEASGAVIVPQKTDVEGGPAAAPAGRSAAAGSGRGLLSAAESGSGAAAASGRSGGAAALRPAGPGEAATGSTSQAGDELRGPTGDCSAELTILTKPFLPPKQGPGAPASTLAERIRQWADAELGPGDRATACPRVWLVEGHVSRGQYAGLLAGADAFVLPTRGEGWGLPLTDAMALGLPVIATNWSGPTAYLDEQVGYPLPLRGLVPVPPSEPAWFRGSRWAEPSLTDLRRLLRHVSTPYGRREAAARGAAARERVASRYGPGTTAARVAAELKRIARATSGRAR</sequence>
<comment type="caution">
    <text evidence="2">The sequence shown here is derived from an EMBL/GenBank/DDBJ whole genome shotgun (WGS) entry which is preliminary data.</text>
</comment>
<dbReference type="Proteomes" id="UP000612055">
    <property type="component" value="Unassembled WGS sequence"/>
</dbReference>
<evidence type="ECO:0008006" key="4">
    <source>
        <dbReference type="Google" id="ProtNLM"/>
    </source>
</evidence>
<organism evidence="2 3">
    <name type="scientific">Edaphochlamys debaryana</name>
    <dbReference type="NCBI Taxonomy" id="47281"/>
    <lineage>
        <taxon>Eukaryota</taxon>
        <taxon>Viridiplantae</taxon>
        <taxon>Chlorophyta</taxon>
        <taxon>core chlorophytes</taxon>
        <taxon>Chlorophyceae</taxon>
        <taxon>CS clade</taxon>
        <taxon>Chlamydomonadales</taxon>
        <taxon>Chlamydomonadales incertae sedis</taxon>
        <taxon>Edaphochlamys</taxon>
    </lineage>
</organism>
<feature type="region of interest" description="Disordered" evidence="1">
    <location>
        <begin position="76"/>
        <end position="96"/>
    </location>
</feature>
<feature type="region of interest" description="Disordered" evidence="1">
    <location>
        <begin position="355"/>
        <end position="385"/>
    </location>
</feature>
<keyword evidence="3" id="KW-1185">Reference proteome</keyword>
<dbReference type="Pfam" id="PF13692">
    <property type="entry name" value="Glyco_trans_1_4"/>
    <property type="match status" value="1"/>
</dbReference>
<gene>
    <name evidence="2" type="ORF">HYH03_004688</name>
</gene>
<evidence type="ECO:0000256" key="1">
    <source>
        <dbReference type="SAM" id="MobiDB-lite"/>
    </source>
</evidence>
<dbReference type="Gene3D" id="3.40.50.2000">
    <property type="entry name" value="Glycogen Phosphorylase B"/>
    <property type="match status" value="1"/>
</dbReference>
<accession>A0A836C2S1</accession>
<dbReference type="PANTHER" id="PTHR46656">
    <property type="entry name" value="PUTATIVE-RELATED"/>
    <property type="match status" value="1"/>
</dbReference>
<evidence type="ECO:0000313" key="3">
    <source>
        <dbReference type="Proteomes" id="UP000612055"/>
    </source>
</evidence>
<feature type="compositionally biased region" description="Low complexity" evidence="1">
    <location>
        <begin position="77"/>
        <end position="92"/>
    </location>
</feature>
<dbReference type="PANTHER" id="PTHR46656:SF3">
    <property type="entry name" value="PUTATIVE-RELATED"/>
    <property type="match status" value="1"/>
</dbReference>
<protein>
    <recommendedName>
        <fullName evidence="4">Glycosyl transferase family 1 domain-containing protein</fullName>
    </recommendedName>
</protein>